<accession>A0AAV9IW62</accession>
<evidence type="ECO:0000313" key="1">
    <source>
        <dbReference type="EMBL" id="KAK4536529.1"/>
    </source>
</evidence>
<gene>
    <name evidence="1" type="ORF">CDCA_CDCA08G2554</name>
</gene>
<evidence type="ECO:0008006" key="3">
    <source>
        <dbReference type="Google" id="ProtNLM"/>
    </source>
</evidence>
<comment type="caution">
    <text evidence="1">The sequence shown here is derived from an EMBL/GenBank/DDBJ whole genome shotgun (WGS) entry which is preliminary data.</text>
</comment>
<dbReference type="Pfam" id="PF14249">
    <property type="entry name" value="Tocopherol_cycl"/>
    <property type="match status" value="1"/>
</dbReference>
<dbReference type="PANTHER" id="PTHR35309">
    <property type="match status" value="1"/>
</dbReference>
<dbReference type="Proteomes" id="UP001301350">
    <property type="component" value="Unassembled WGS sequence"/>
</dbReference>
<dbReference type="InterPro" id="IPR025893">
    <property type="entry name" value="Tocopherol_cyclase"/>
</dbReference>
<evidence type="ECO:0000313" key="2">
    <source>
        <dbReference type="Proteomes" id="UP001301350"/>
    </source>
</evidence>
<protein>
    <recommendedName>
        <fullName evidence="3">Tocopherol cyclase</fullName>
    </recommendedName>
</protein>
<proteinExistence type="predicted"/>
<sequence>MPFFLAYSLPLSGALRLHSGSRPPLPNPPHSGTHRAPNKPGYFEGWYVRICSPSLPSPFAFMYSLEEGDRGRMQVLGMETDELLVTREARGGCFPRPAHTPTGRLDLGQWWRTQDVELSGARPLAPALFHQHILTGYQLNALQHCGSVRSEDIDWQRSSATGLRTGIVCAYNLRTTPLIGWGADGQRSTATWLSQLQIFEPGWQVLSAYALSSGTLMDWRGRRYAFEHAPTYVEKNWGAAFPSRWFWLQCQQFEHIELQPEYFTEAPFDPHTLLTLTAVGAMRDLCLPGRPQAVLTRERIGMIGVHVGGAFWEFTPWTCEVVRWDAGWGHWHIEADGHRYTAVVEAWADARDDGALVLGPTTRGMEFVVRDGARGALQLSIRDRRTGRVILDARTGRHAAVEVGGDWAPTCQPPRWAAERRAFSPPLKALVYAGEGRRPRGVRV</sequence>
<keyword evidence="2" id="KW-1185">Reference proteome</keyword>
<dbReference type="EMBL" id="JANCYW010000008">
    <property type="protein sequence ID" value="KAK4536529.1"/>
    <property type="molecule type" value="Genomic_DNA"/>
</dbReference>
<organism evidence="1 2">
    <name type="scientific">Cyanidium caldarium</name>
    <name type="common">Red alga</name>
    <dbReference type="NCBI Taxonomy" id="2771"/>
    <lineage>
        <taxon>Eukaryota</taxon>
        <taxon>Rhodophyta</taxon>
        <taxon>Bangiophyceae</taxon>
        <taxon>Cyanidiales</taxon>
        <taxon>Cyanidiaceae</taxon>
        <taxon>Cyanidium</taxon>
    </lineage>
</organism>
<name>A0AAV9IW62_CYACA</name>
<dbReference type="AlphaFoldDB" id="A0AAV9IW62"/>
<reference evidence="1 2" key="1">
    <citation type="submission" date="2022-07" db="EMBL/GenBank/DDBJ databases">
        <title>Genome-wide signatures of adaptation to extreme environments.</title>
        <authorList>
            <person name="Cho C.H."/>
            <person name="Yoon H.S."/>
        </authorList>
    </citation>
    <scope>NUCLEOTIDE SEQUENCE [LARGE SCALE GENOMIC DNA]</scope>
    <source>
        <strain evidence="1 2">DBV 063 E5</strain>
    </source>
</reference>
<dbReference type="GO" id="GO:0009976">
    <property type="term" value="F:tocopherol cyclase activity"/>
    <property type="evidence" value="ECO:0007669"/>
    <property type="project" value="InterPro"/>
</dbReference>
<dbReference type="PANTHER" id="PTHR35309:SF4">
    <property type="entry name" value="TOCOPHEROL CYCLASE"/>
    <property type="match status" value="1"/>
</dbReference>